<dbReference type="AlphaFoldDB" id="A0A917ZXS6"/>
<keyword evidence="3" id="KW-1185">Reference proteome</keyword>
<accession>A0A917ZXS6</accession>
<organism evidence="2 3">
    <name type="scientific">Wenjunlia tyrosinilytica</name>
    <dbReference type="NCBI Taxonomy" id="1544741"/>
    <lineage>
        <taxon>Bacteria</taxon>
        <taxon>Bacillati</taxon>
        <taxon>Actinomycetota</taxon>
        <taxon>Actinomycetes</taxon>
        <taxon>Kitasatosporales</taxon>
        <taxon>Streptomycetaceae</taxon>
        <taxon>Wenjunlia</taxon>
    </lineage>
</organism>
<feature type="region of interest" description="Disordered" evidence="1">
    <location>
        <begin position="1"/>
        <end position="24"/>
    </location>
</feature>
<comment type="caution">
    <text evidence="2">The sequence shown here is derived from an EMBL/GenBank/DDBJ whole genome shotgun (WGS) entry which is preliminary data.</text>
</comment>
<evidence type="ECO:0000313" key="2">
    <source>
        <dbReference type="EMBL" id="GGO98871.1"/>
    </source>
</evidence>
<proteinExistence type="predicted"/>
<evidence type="ECO:0000256" key="1">
    <source>
        <dbReference type="SAM" id="MobiDB-lite"/>
    </source>
</evidence>
<dbReference type="EMBL" id="BMMS01000041">
    <property type="protein sequence ID" value="GGO98871.1"/>
    <property type="molecule type" value="Genomic_DNA"/>
</dbReference>
<reference evidence="2" key="1">
    <citation type="journal article" date="2014" name="Int. J. Syst. Evol. Microbiol.">
        <title>Complete genome sequence of Corynebacterium casei LMG S-19264T (=DSM 44701T), isolated from a smear-ripened cheese.</title>
        <authorList>
            <consortium name="US DOE Joint Genome Institute (JGI-PGF)"/>
            <person name="Walter F."/>
            <person name="Albersmeier A."/>
            <person name="Kalinowski J."/>
            <person name="Ruckert C."/>
        </authorList>
    </citation>
    <scope>NUCLEOTIDE SEQUENCE</scope>
    <source>
        <strain evidence="2">CGMCC 4.7201</strain>
    </source>
</reference>
<sequence>MSGARVGVDGPFPHTGPRPADARDSPAFVIAVPAAVVVLMTYTEA</sequence>
<name>A0A917ZXS6_9ACTN</name>
<evidence type="ECO:0000313" key="3">
    <source>
        <dbReference type="Proteomes" id="UP000641932"/>
    </source>
</evidence>
<reference evidence="2" key="2">
    <citation type="submission" date="2020-09" db="EMBL/GenBank/DDBJ databases">
        <authorList>
            <person name="Sun Q."/>
            <person name="Zhou Y."/>
        </authorList>
    </citation>
    <scope>NUCLEOTIDE SEQUENCE</scope>
    <source>
        <strain evidence="2">CGMCC 4.7201</strain>
    </source>
</reference>
<dbReference type="Proteomes" id="UP000641932">
    <property type="component" value="Unassembled WGS sequence"/>
</dbReference>
<protein>
    <submittedName>
        <fullName evidence="2">Uncharacterized protein</fullName>
    </submittedName>
</protein>
<gene>
    <name evidence="2" type="ORF">GCM10012280_64000</name>
</gene>